<reference evidence="2 3" key="1">
    <citation type="submission" date="2019-12" db="EMBL/GenBank/DDBJ databases">
        <authorList>
            <person name="Alioto T."/>
            <person name="Alioto T."/>
            <person name="Gomez Garrido J."/>
        </authorList>
    </citation>
    <scope>NUCLEOTIDE SEQUENCE [LARGE SCALE GENOMIC DNA]</scope>
</reference>
<sequence>MDTVCCCLRGGFEDFAHSNSSICANFICIRCFIQNFLHLYTSLFYREEEQEIALSTQGTSLSSAASLDNSLVDMYHAPPRPLPYDADPRYLHLQRDGMISGREKGSSQSREETEPLRRSEIDEDSESLSSTNKLKEFTCEVGPKECDLKSKRRISITKTTRGFAHINTSSEDEDVCPTCLEGKKIAFF</sequence>
<proteinExistence type="predicted"/>
<feature type="compositionally biased region" description="Basic and acidic residues" evidence="1">
    <location>
        <begin position="100"/>
        <end position="120"/>
    </location>
</feature>
<protein>
    <submittedName>
        <fullName evidence="2">E3 ubiquitin- ligase At3g02290-like</fullName>
    </submittedName>
</protein>
<dbReference type="GO" id="GO:0016874">
    <property type="term" value="F:ligase activity"/>
    <property type="evidence" value="ECO:0007669"/>
    <property type="project" value="UniProtKB-KW"/>
</dbReference>
<keyword evidence="2" id="KW-0436">Ligase</keyword>
<dbReference type="Gramene" id="OE9A077222T6">
    <property type="protein sequence ID" value="OE9A077222C6"/>
    <property type="gene ID" value="OE9A077222"/>
</dbReference>
<feature type="region of interest" description="Disordered" evidence="1">
    <location>
        <begin position="100"/>
        <end position="129"/>
    </location>
</feature>
<accession>A0A8S0Q2V8</accession>
<dbReference type="Proteomes" id="UP000594638">
    <property type="component" value="Unassembled WGS sequence"/>
</dbReference>
<evidence type="ECO:0000313" key="3">
    <source>
        <dbReference type="Proteomes" id="UP000594638"/>
    </source>
</evidence>
<dbReference type="OrthoDB" id="8062037at2759"/>
<keyword evidence="3" id="KW-1185">Reference proteome</keyword>
<gene>
    <name evidence="2" type="ORF">OLEA9_A077222</name>
</gene>
<evidence type="ECO:0000313" key="2">
    <source>
        <dbReference type="EMBL" id="CAA2959036.1"/>
    </source>
</evidence>
<dbReference type="EMBL" id="CACTIH010000301">
    <property type="protein sequence ID" value="CAA2959036.1"/>
    <property type="molecule type" value="Genomic_DNA"/>
</dbReference>
<name>A0A8S0Q2V8_OLEEU</name>
<evidence type="ECO:0000256" key="1">
    <source>
        <dbReference type="SAM" id="MobiDB-lite"/>
    </source>
</evidence>
<comment type="caution">
    <text evidence="2">The sequence shown here is derived from an EMBL/GenBank/DDBJ whole genome shotgun (WGS) entry which is preliminary data.</text>
</comment>
<dbReference type="AlphaFoldDB" id="A0A8S0Q2V8"/>
<organism evidence="2 3">
    <name type="scientific">Olea europaea subsp. europaea</name>
    <dbReference type="NCBI Taxonomy" id="158383"/>
    <lineage>
        <taxon>Eukaryota</taxon>
        <taxon>Viridiplantae</taxon>
        <taxon>Streptophyta</taxon>
        <taxon>Embryophyta</taxon>
        <taxon>Tracheophyta</taxon>
        <taxon>Spermatophyta</taxon>
        <taxon>Magnoliopsida</taxon>
        <taxon>eudicotyledons</taxon>
        <taxon>Gunneridae</taxon>
        <taxon>Pentapetalae</taxon>
        <taxon>asterids</taxon>
        <taxon>lamiids</taxon>
        <taxon>Lamiales</taxon>
        <taxon>Oleaceae</taxon>
        <taxon>Oleeae</taxon>
        <taxon>Olea</taxon>
    </lineage>
</organism>